<reference evidence="3" key="1">
    <citation type="submission" date="2012-03" db="EMBL/GenBank/DDBJ databases">
        <title>Complete sequence of chromosome of Deinococcus peraridilitoris DSM 19664.</title>
        <authorList>
            <person name="Lucas S."/>
            <person name="Copeland A."/>
            <person name="Lapidus A."/>
            <person name="Glavina del Rio T."/>
            <person name="Dalin E."/>
            <person name="Tice H."/>
            <person name="Bruce D."/>
            <person name="Goodwin L."/>
            <person name="Pitluck S."/>
            <person name="Peters L."/>
            <person name="Mikhailova N."/>
            <person name="Lu M."/>
            <person name="Kyrpides N."/>
            <person name="Mavromatis K."/>
            <person name="Ivanova N."/>
            <person name="Brettin T."/>
            <person name="Detter J.C."/>
            <person name="Han C."/>
            <person name="Larimer F."/>
            <person name="Land M."/>
            <person name="Hauser L."/>
            <person name="Markowitz V."/>
            <person name="Cheng J.-F."/>
            <person name="Hugenholtz P."/>
            <person name="Woyke T."/>
            <person name="Wu D."/>
            <person name="Pukall R."/>
            <person name="Steenblock K."/>
            <person name="Brambilla E."/>
            <person name="Klenk H.-P."/>
            <person name="Eisen J.A."/>
        </authorList>
    </citation>
    <scope>NUCLEOTIDE SEQUENCE [LARGE SCALE GENOMIC DNA]</scope>
    <source>
        <strain evidence="3">DSM 19664 / LMG 22246 / CIP 109416 / KR-200</strain>
    </source>
</reference>
<keyword evidence="3" id="KW-1185">Reference proteome</keyword>
<dbReference type="InterPro" id="IPR008969">
    <property type="entry name" value="CarboxyPept-like_regulatory"/>
</dbReference>
<evidence type="ECO:0000256" key="1">
    <source>
        <dbReference type="SAM" id="SignalP"/>
    </source>
</evidence>
<evidence type="ECO:0008006" key="4">
    <source>
        <dbReference type="Google" id="ProtNLM"/>
    </source>
</evidence>
<proteinExistence type="predicted"/>
<protein>
    <recommendedName>
        <fullName evidence="4">Carboxypeptidase regulatory-like domain-containing protein</fullName>
    </recommendedName>
</protein>
<organism evidence="2 3">
    <name type="scientific">Deinococcus peraridilitoris (strain DSM 19664 / LMG 22246 / CIP 109416 / KR-200)</name>
    <dbReference type="NCBI Taxonomy" id="937777"/>
    <lineage>
        <taxon>Bacteria</taxon>
        <taxon>Thermotogati</taxon>
        <taxon>Deinococcota</taxon>
        <taxon>Deinococci</taxon>
        <taxon>Deinococcales</taxon>
        <taxon>Deinococcaceae</taxon>
        <taxon>Deinococcus</taxon>
    </lineage>
</organism>
<sequence length="440" mass="46640">MASHRALAFIPLTLLSAGLCFSADATSASSVKAKPGMMTGRITTTAGKPLAGAVVNVFGFTKAGEQVRITARTGADGIYAVNLPPGGLYGVSNAFAPLKTALGVVDHRLHPLERNFEVPVSNAGGITRNFELRLSGLKAVESNVSRDPREPTNYYGQLIRAHLRGGSSSMDFQGTMLEFKLTPVGSLADGTKGKTLIFRRSAKHLNTDTGLGFDLDQTQVLPDVPLGAYKATATVKKPGGTPQNILLSRDGNTPGPSITVEFRPSPSVSGTQVFNLYAHLDDAGTSGSPAPKAPPVAQAPKTSAELIRGHVNSPFAYPGNVLLVLEDYAVTPEDAVVEVVFTSLDGGRDEVVRRTLRQIRAGNMLDDSRPLAETGYIPLLTPGAYRVSAVIVSAHGAGRKVELRPSDGTAGREVQLRWMPGERYRESGGKVVYVTINPDR</sequence>
<dbReference type="AlphaFoldDB" id="L0A194"/>
<accession>L0A194</accession>
<dbReference type="STRING" id="937777.Deipe_1698"/>
<dbReference type="EMBL" id="CP003382">
    <property type="protein sequence ID" value="AFZ67224.1"/>
    <property type="molecule type" value="Genomic_DNA"/>
</dbReference>
<keyword evidence="1" id="KW-0732">Signal</keyword>
<dbReference type="Gene3D" id="2.60.40.1120">
    <property type="entry name" value="Carboxypeptidase-like, regulatory domain"/>
    <property type="match status" value="1"/>
</dbReference>
<dbReference type="RefSeq" id="WP_015235531.1">
    <property type="nucleotide sequence ID" value="NC_019793.1"/>
</dbReference>
<evidence type="ECO:0000313" key="3">
    <source>
        <dbReference type="Proteomes" id="UP000010467"/>
    </source>
</evidence>
<evidence type="ECO:0000313" key="2">
    <source>
        <dbReference type="EMBL" id="AFZ67224.1"/>
    </source>
</evidence>
<feature type="chain" id="PRO_5003938942" description="Carboxypeptidase regulatory-like domain-containing protein" evidence="1">
    <location>
        <begin position="23"/>
        <end position="440"/>
    </location>
</feature>
<gene>
    <name evidence="2" type="ordered locus">Deipe_1698</name>
</gene>
<dbReference type="SUPFAM" id="SSF49464">
    <property type="entry name" value="Carboxypeptidase regulatory domain-like"/>
    <property type="match status" value="1"/>
</dbReference>
<dbReference type="Proteomes" id="UP000010467">
    <property type="component" value="Chromosome"/>
</dbReference>
<dbReference type="KEGG" id="dpd:Deipe_1698"/>
<name>L0A194_DEIPD</name>
<feature type="signal peptide" evidence="1">
    <location>
        <begin position="1"/>
        <end position="22"/>
    </location>
</feature>
<dbReference type="PATRIC" id="fig|937777.3.peg.1697"/>
<dbReference type="HOGENOM" id="CLU_660085_0_0_0"/>